<evidence type="ECO:0000256" key="1">
    <source>
        <dbReference type="ARBA" id="ARBA00004141"/>
    </source>
</evidence>
<protein>
    <submittedName>
        <fullName evidence="7">Uncharacterized protein</fullName>
    </submittedName>
</protein>
<dbReference type="GO" id="GO:0005783">
    <property type="term" value="C:endoplasmic reticulum"/>
    <property type="evidence" value="ECO:0007669"/>
    <property type="project" value="TreeGrafter"/>
</dbReference>
<accession>A0A8J5KI02</accession>
<comment type="subcellular location">
    <subcellularLocation>
        <location evidence="1">Membrane</location>
        <topology evidence="1">Multi-pass membrane protein</topology>
    </subcellularLocation>
</comment>
<feature type="compositionally biased region" description="Basic and acidic residues" evidence="5">
    <location>
        <begin position="37"/>
        <end position="51"/>
    </location>
</feature>
<feature type="compositionally biased region" description="Polar residues" evidence="5">
    <location>
        <begin position="19"/>
        <end position="28"/>
    </location>
</feature>
<dbReference type="Gene3D" id="1.20.120.550">
    <property type="entry name" value="Membrane associated eicosanoid/glutathione metabolism-like domain"/>
    <property type="match status" value="1"/>
</dbReference>
<keyword evidence="3 6" id="KW-1133">Transmembrane helix</keyword>
<name>A0A8J5KI02_ZINOF</name>
<dbReference type="GO" id="GO:0006691">
    <property type="term" value="P:leukotriene metabolic process"/>
    <property type="evidence" value="ECO:0007669"/>
    <property type="project" value="UniProtKB-ARBA"/>
</dbReference>
<dbReference type="PANTHER" id="PTHR10250">
    <property type="entry name" value="MICROSOMAL GLUTATHIONE S-TRANSFERASE"/>
    <property type="match status" value="1"/>
</dbReference>
<dbReference type="AlphaFoldDB" id="A0A8J5KI02"/>
<evidence type="ECO:0000256" key="5">
    <source>
        <dbReference type="SAM" id="MobiDB-lite"/>
    </source>
</evidence>
<feature type="transmembrane region" description="Helical" evidence="6">
    <location>
        <begin position="193"/>
        <end position="217"/>
    </location>
</feature>
<feature type="transmembrane region" description="Helical" evidence="6">
    <location>
        <begin position="148"/>
        <end position="173"/>
    </location>
</feature>
<proteinExistence type="predicted"/>
<evidence type="ECO:0000313" key="7">
    <source>
        <dbReference type="EMBL" id="KAG6477452.1"/>
    </source>
</evidence>
<evidence type="ECO:0000256" key="6">
    <source>
        <dbReference type="SAM" id="Phobius"/>
    </source>
</evidence>
<keyword evidence="2 6" id="KW-0812">Transmembrane</keyword>
<comment type="caution">
    <text evidence="7">The sequence shown here is derived from an EMBL/GenBank/DDBJ whole genome shotgun (WGS) entry which is preliminary data.</text>
</comment>
<keyword evidence="4 6" id="KW-0472">Membrane</keyword>
<dbReference type="Pfam" id="PF01124">
    <property type="entry name" value="MAPEG"/>
    <property type="match status" value="1"/>
</dbReference>
<dbReference type="SUPFAM" id="SSF161084">
    <property type="entry name" value="MAPEG domain-like"/>
    <property type="match status" value="1"/>
</dbReference>
<dbReference type="GO" id="GO:0016020">
    <property type="term" value="C:membrane"/>
    <property type="evidence" value="ECO:0007669"/>
    <property type="project" value="UniProtKB-SubCell"/>
</dbReference>
<gene>
    <name evidence="7" type="ORF">ZIOFF_066707</name>
</gene>
<reference evidence="7 8" key="1">
    <citation type="submission" date="2020-08" db="EMBL/GenBank/DDBJ databases">
        <title>Plant Genome Project.</title>
        <authorList>
            <person name="Zhang R.-G."/>
        </authorList>
    </citation>
    <scope>NUCLEOTIDE SEQUENCE [LARGE SCALE GENOMIC DNA]</scope>
    <source>
        <tissue evidence="7">Rhizome</tissue>
    </source>
</reference>
<dbReference type="Proteomes" id="UP000734854">
    <property type="component" value="Unassembled WGS sequence"/>
</dbReference>
<keyword evidence="8" id="KW-1185">Reference proteome</keyword>
<organism evidence="7 8">
    <name type="scientific">Zingiber officinale</name>
    <name type="common">Ginger</name>
    <name type="synonym">Amomum zingiber</name>
    <dbReference type="NCBI Taxonomy" id="94328"/>
    <lineage>
        <taxon>Eukaryota</taxon>
        <taxon>Viridiplantae</taxon>
        <taxon>Streptophyta</taxon>
        <taxon>Embryophyta</taxon>
        <taxon>Tracheophyta</taxon>
        <taxon>Spermatophyta</taxon>
        <taxon>Magnoliopsida</taxon>
        <taxon>Liliopsida</taxon>
        <taxon>Zingiberales</taxon>
        <taxon>Zingiberaceae</taxon>
        <taxon>Zingiber</taxon>
    </lineage>
</organism>
<evidence type="ECO:0000313" key="8">
    <source>
        <dbReference type="Proteomes" id="UP000734854"/>
    </source>
</evidence>
<evidence type="ECO:0000256" key="4">
    <source>
        <dbReference type="ARBA" id="ARBA00023136"/>
    </source>
</evidence>
<dbReference type="InterPro" id="IPR001129">
    <property type="entry name" value="Membr-assoc_MAPEG"/>
</dbReference>
<feature type="region of interest" description="Disordered" evidence="5">
    <location>
        <begin position="1"/>
        <end position="56"/>
    </location>
</feature>
<sequence length="219" mass="24302">MVNAGENTAFLLHPRESWRSINSSRSATPPSPKQRQKAKDQAGSHGDDLRALRRLRLRRPRPRRLHLLQLLDVHPGPARPREVQRRLSDDVRAGVGEQGRQALQLHPGEWPLPALIIPEELAPSQSHAISPEPESQRGHQNSLEMMPAFVVTLLLSGLYCPVGAAALGVVYTVGRYYYFKGYATGVPDNRLTVGRFAFMALLGLMILTTVVGVRLVLSR</sequence>
<dbReference type="GO" id="GO:0004364">
    <property type="term" value="F:glutathione transferase activity"/>
    <property type="evidence" value="ECO:0007669"/>
    <property type="project" value="TreeGrafter"/>
</dbReference>
<dbReference type="EMBL" id="JACMSC010000018">
    <property type="protein sequence ID" value="KAG6477452.1"/>
    <property type="molecule type" value="Genomic_DNA"/>
</dbReference>
<dbReference type="InterPro" id="IPR023352">
    <property type="entry name" value="MAPEG-like_dom_sf"/>
</dbReference>
<dbReference type="GO" id="GO:0004602">
    <property type="term" value="F:glutathione peroxidase activity"/>
    <property type="evidence" value="ECO:0007669"/>
    <property type="project" value="TreeGrafter"/>
</dbReference>
<dbReference type="GO" id="GO:0005635">
    <property type="term" value="C:nuclear envelope"/>
    <property type="evidence" value="ECO:0007669"/>
    <property type="project" value="TreeGrafter"/>
</dbReference>
<dbReference type="InterPro" id="IPR050997">
    <property type="entry name" value="MAPEG"/>
</dbReference>
<evidence type="ECO:0000256" key="2">
    <source>
        <dbReference type="ARBA" id="ARBA00022692"/>
    </source>
</evidence>
<evidence type="ECO:0000256" key="3">
    <source>
        <dbReference type="ARBA" id="ARBA00022989"/>
    </source>
</evidence>
<dbReference type="PANTHER" id="PTHR10250:SF22">
    <property type="entry name" value="MICROSOMAL GLUTATHIONE S-TRANSFERASE"/>
    <property type="match status" value="1"/>
</dbReference>